<sequence>MLLEIDDIHVHYGKIAALKGISVSVDQGEIVTLIGANGAGKTTTLKTISGLRNLTSGAIRFDGADISKMPGHKRVTAGIGQAPEGRGIFPGMTVEDNLLMGAYSRNDDVSKELAEAYELFPRLAERKSQAGGTMSGGEQQMLAIGRALMARPKVLLLDEPSMGLAPMLVQQIFSIIEEINRRGTTVLLVEQNAQQALQIAHRAYVLETGRVVKSAPAAELLDDPQVRAAYLGGDLAEAAAEQGEPAEKAEPAESAEAAGSAGSAEPADGAGESK</sequence>
<dbReference type="GO" id="GO:0005524">
    <property type="term" value="F:ATP binding"/>
    <property type="evidence" value="ECO:0007669"/>
    <property type="project" value="UniProtKB-KW"/>
</dbReference>
<dbReference type="PIRSF" id="PIRSF039137">
    <property type="entry name" value="ABC_branched_ATPase"/>
    <property type="match status" value="1"/>
</dbReference>
<dbReference type="PROSITE" id="PS00211">
    <property type="entry name" value="ABC_TRANSPORTER_1"/>
    <property type="match status" value="1"/>
</dbReference>
<dbReference type="EMBL" id="SMJW01000121">
    <property type="protein sequence ID" value="TDC12645.1"/>
    <property type="molecule type" value="Genomic_DNA"/>
</dbReference>
<dbReference type="PANTHER" id="PTHR43820">
    <property type="entry name" value="HIGH-AFFINITY BRANCHED-CHAIN AMINO ACID TRANSPORT ATP-BINDING PROTEIN LIVF"/>
    <property type="match status" value="1"/>
</dbReference>
<dbReference type="InterPro" id="IPR017871">
    <property type="entry name" value="ABC_transporter-like_CS"/>
</dbReference>
<protein>
    <submittedName>
        <fullName evidence="8">ABC transporter ATP-binding protein</fullName>
    </submittedName>
</protein>
<comment type="caution">
    <text evidence="8">The sequence shown here is derived from an EMBL/GenBank/DDBJ whole genome shotgun (WGS) entry which is preliminary data.</text>
</comment>
<evidence type="ECO:0000259" key="7">
    <source>
        <dbReference type="PROSITE" id="PS50893"/>
    </source>
</evidence>
<dbReference type="CDD" id="cd03224">
    <property type="entry name" value="ABC_TM1139_LivF_branched"/>
    <property type="match status" value="1"/>
</dbReference>
<accession>A0A4R4NT89</accession>
<comment type="similarity">
    <text evidence="1">Belongs to the ABC transporter superfamily.</text>
</comment>
<keyword evidence="2" id="KW-0813">Transport</keyword>
<dbReference type="GO" id="GO:0016887">
    <property type="term" value="F:ATP hydrolysis activity"/>
    <property type="evidence" value="ECO:0007669"/>
    <property type="project" value="InterPro"/>
</dbReference>
<dbReference type="RefSeq" id="WP_131942159.1">
    <property type="nucleotide sequence ID" value="NZ_BAAAMX010000022.1"/>
</dbReference>
<evidence type="ECO:0000256" key="1">
    <source>
        <dbReference type="ARBA" id="ARBA00005417"/>
    </source>
</evidence>
<evidence type="ECO:0000313" key="8">
    <source>
        <dbReference type="EMBL" id="TDC12645.1"/>
    </source>
</evidence>
<keyword evidence="4 8" id="KW-0067">ATP-binding</keyword>
<dbReference type="Gene3D" id="3.40.50.300">
    <property type="entry name" value="P-loop containing nucleotide triphosphate hydrolases"/>
    <property type="match status" value="1"/>
</dbReference>
<feature type="domain" description="ABC transporter" evidence="7">
    <location>
        <begin position="3"/>
        <end position="233"/>
    </location>
</feature>
<dbReference type="SUPFAM" id="SSF52540">
    <property type="entry name" value="P-loop containing nucleoside triphosphate hydrolases"/>
    <property type="match status" value="1"/>
</dbReference>
<evidence type="ECO:0000256" key="2">
    <source>
        <dbReference type="ARBA" id="ARBA00022448"/>
    </source>
</evidence>
<feature type="region of interest" description="Disordered" evidence="6">
    <location>
        <begin position="237"/>
        <end position="274"/>
    </location>
</feature>
<reference evidence="8 9" key="1">
    <citation type="submission" date="2019-03" db="EMBL/GenBank/DDBJ databases">
        <title>Draft genome sequences of novel Actinobacteria.</title>
        <authorList>
            <person name="Sahin N."/>
            <person name="Ay H."/>
            <person name="Saygin H."/>
        </authorList>
    </citation>
    <scope>NUCLEOTIDE SEQUENCE [LARGE SCALE GENOMIC DNA]</scope>
    <source>
        <strain evidence="8 9">DSM 45347</strain>
    </source>
</reference>
<dbReference type="InterPro" id="IPR027417">
    <property type="entry name" value="P-loop_NTPase"/>
</dbReference>
<dbReference type="SMART" id="SM00382">
    <property type="entry name" value="AAA"/>
    <property type="match status" value="1"/>
</dbReference>
<dbReference type="InterPro" id="IPR030660">
    <property type="entry name" value="ABC_branched_ATPase_LivF/BraG"/>
</dbReference>
<dbReference type="OrthoDB" id="5179231at2"/>
<keyword evidence="9" id="KW-1185">Reference proteome</keyword>
<dbReference type="InterPro" id="IPR003439">
    <property type="entry name" value="ABC_transporter-like_ATP-bd"/>
</dbReference>
<evidence type="ECO:0000256" key="4">
    <source>
        <dbReference type="ARBA" id="ARBA00022840"/>
    </source>
</evidence>
<dbReference type="PANTHER" id="PTHR43820:SF4">
    <property type="entry name" value="HIGH-AFFINITY BRANCHED-CHAIN AMINO ACID TRANSPORT ATP-BINDING PROTEIN LIVF"/>
    <property type="match status" value="1"/>
</dbReference>
<dbReference type="PROSITE" id="PS50893">
    <property type="entry name" value="ABC_TRANSPORTER_2"/>
    <property type="match status" value="1"/>
</dbReference>
<dbReference type="AlphaFoldDB" id="A0A4R4NT89"/>
<keyword evidence="3" id="KW-0547">Nucleotide-binding</keyword>
<gene>
    <name evidence="8" type="ORF">E1284_22790</name>
</gene>
<dbReference type="GO" id="GO:0015658">
    <property type="term" value="F:branched-chain amino acid transmembrane transporter activity"/>
    <property type="evidence" value="ECO:0007669"/>
    <property type="project" value="InterPro"/>
</dbReference>
<name>A0A4R4NT89_9ACTN</name>
<keyword evidence="5" id="KW-0029">Amino-acid transport</keyword>
<dbReference type="Proteomes" id="UP000295431">
    <property type="component" value="Unassembled WGS sequence"/>
</dbReference>
<evidence type="ECO:0000256" key="5">
    <source>
        <dbReference type="ARBA" id="ARBA00022970"/>
    </source>
</evidence>
<evidence type="ECO:0000313" key="9">
    <source>
        <dbReference type="Proteomes" id="UP000295431"/>
    </source>
</evidence>
<feature type="compositionally biased region" description="Low complexity" evidence="6">
    <location>
        <begin position="252"/>
        <end position="274"/>
    </location>
</feature>
<organism evidence="8 9">
    <name type="scientific">Actinomadura bangladeshensis</name>
    <dbReference type="NCBI Taxonomy" id="453573"/>
    <lineage>
        <taxon>Bacteria</taxon>
        <taxon>Bacillati</taxon>
        <taxon>Actinomycetota</taxon>
        <taxon>Actinomycetes</taxon>
        <taxon>Streptosporangiales</taxon>
        <taxon>Thermomonosporaceae</taxon>
        <taxon>Actinomadura</taxon>
    </lineage>
</organism>
<dbReference type="GO" id="GO:0015807">
    <property type="term" value="P:L-amino acid transport"/>
    <property type="evidence" value="ECO:0007669"/>
    <property type="project" value="TreeGrafter"/>
</dbReference>
<evidence type="ECO:0000256" key="6">
    <source>
        <dbReference type="SAM" id="MobiDB-lite"/>
    </source>
</evidence>
<proteinExistence type="inferred from homology"/>
<evidence type="ECO:0000256" key="3">
    <source>
        <dbReference type="ARBA" id="ARBA00022741"/>
    </source>
</evidence>
<dbReference type="Pfam" id="PF00005">
    <property type="entry name" value="ABC_tran"/>
    <property type="match status" value="1"/>
</dbReference>
<dbReference type="InterPro" id="IPR052156">
    <property type="entry name" value="BCAA_Transport_ATP-bd_LivF"/>
</dbReference>
<dbReference type="InterPro" id="IPR003593">
    <property type="entry name" value="AAA+_ATPase"/>
</dbReference>